<dbReference type="SUPFAM" id="SSF46955">
    <property type="entry name" value="Putative DNA-binding domain"/>
    <property type="match status" value="1"/>
</dbReference>
<dbReference type="EMBL" id="AZHX01000349">
    <property type="protein sequence ID" value="ETX07881.1"/>
    <property type="molecule type" value="Genomic_DNA"/>
</dbReference>
<reference evidence="2 3" key="1">
    <citation type="journal article" date="2014" name="Nature">
        <title>An environmental bacterial taxon with a large and distinct metabolic repertoire.</title>
        <authorList>
            <person name="Wilson M.C."/>
            <person name="Mori T."/>
            <person name="Ruckert C."/>
            <person name="Uria A.R."/>
            <person name="Helf M.J."/>
            <person name="Takada K."/>
            <person name="Gernert C."/>
            <person name="Steffens U.A."/>
            <person name="Heycke N."/>
            <person name="Schmitt S."/>
            <person name="Rinke C."/>
            <person name="Helfrich E.J."/>
            <person name="Brachmann A.O."/>
            <person name="Gurgui C."/>
            <person name="Wakimoto T."/>
            <person name="Kracht M."/>
            <person name="Crusemann M."/>
            <person name="Hentschel U."/>
            <person name="Abe I."/>
            <person name="Matsunaga S."/>
            <person name="Kalinowski J."/>
            <person name="Takeyama H."/>
            <person name="Piel J."/>
        </authorList>
    </citation>
    <scope>NUCLEOTIDE SEQUENCE [LARGE SCALE GENOMIC DNA]</scope>
    <source>
        <strain evidence="3">TSY2</strain>
    </source>
</reference>
<dbReference type="InterPro" id="IPR000551">
    <property type="entry name" value="MerR-type_HTH_dom"/>
</dbReference>
<gene>
    <name evidence="2" type="ORF">ETSY2_08595</name>
</gene>
<feature type="domain" description="HTH merR-type" evidence="1">
    <location>
        <begin position="16"/>
        <end position="65"/>
    </location>
</feature>
<evidence type="ECO:0000313" key="2">
    <source>
        <dbReference type="EMBL" id="ETX07881.1"/>
    </source>
</evidence>
<dbReference type="HOGENOM" id="CLU_1560150_0_0_7"/>
<evidence type="ECO:0000259" key="1">
    <source>
        <dbReference type="PROSITE" id="PS50937"/>
    </source>
</evidence>
<proteinExistence type="predicted"/>
<dbReference type="SMART" id="SM00422">
    <property type="entry name" value="HTH_MERR"/>
    <property type="match status" value="1"/>
</dbReference>
<sequence>MVHRRKHGTKIIHSAELAKLGDVSRATIYRYAELGLLSPGRTDDRGLTFDESSVDIVRLIQRLKEKPFRYSLSQIRDDVCSKFPLRALIVMANLPVDQIQVCLNAAVSKNPGAQPCIWEDKKNERRGILIDKKFNETISSDEQDELDQLNEALDQYLDEIGPLPTEHSETL</sequence>
<dbReference type="Gene3D" id="1.10.1660.10">
    <property type="match status" value="1"/>
</dbReference>
<evidence type="ECO:0000313" key="3">
    <source>
        <dbReference type="Proteomes" id="UP000019140"/>
    </source>
</evidence>
<dbReference type="GO" id="GO:0003677">
    <property type="term" value="F:DNA binding"/>
    <property type="evidence" value="ECO:0007669"/>
    <property type="project" value="InterPro"/>
</dbReference>
<dbReference type="Pfam" id="PF13411">
    <property type="entry name" value="MerR_1"/>
    <property type="match status" value="1"/>
</dbReference>
<dbReference type="InterPro" id="IPR009061">
    <property type="entry name" value="DNA-bd_dom_put_sf"/>
</dbReference>
<protein>
    <recommendedName>
        <fullName evidence="1">HTH merR-type domain-containing protein</fullName>
    </recommendedName>
</protein>
<organism evidence="2 3">
    <name type="scientific">Candidatus Entotheonella gemina</name>
    <dbReference type="NCBI Taxonomy" id="1429439"/>
    <lineage>
        <taxon>Bacteria</taxon>
        <taxon>Pseudomonadati</taxon>
        <taxon>Nitrospinota/Tectimicrobiota group</taxon>
        <taxon>Candidatus Tectimicrobiota</taxon>
        <taxon>Candidatus Entotheonellia</taxon>
        <taxon>Candidatus Entotheonellales</taxon>
        <taxon>Candidatus Entotheonellaceae</taxon>
        <taxon>Candidatus Entotheonella</taxon>
    </lineage>
</organism>
<name>W4MD82_9BACT</name>
<dbReference type="GO" id="GO:0006355">
    <property type="term" value="P:regulation of DNA-templated transcription"/>
    <property type="evidence" value="ECO:0007669"/>
    <property type="project" value="InterPro"/>
</dbReference>
<dbReference type="Proteomes" id="UP000019140">
    <property type="component" value="Unassembled WGS sequence"/>
</dbReference>
<comment type="caution">
    <text evidence="2">The sequence shown here is derived from an EMBL/GenBank/DDBJ whole genome shotgun (WGS) entry which is preliminary data.</text>
</comment>
<dbReference type="PROSITE" id="PS50937">
    <property type="entry name" value="HTH_MERR_2"/>
    <property type="match status" value="1"/>
</dbReference>
<dbReference type="AlphaFoldDB" id="W4MD82"/>
<keyword evidence="3" id="KW-1185">Reference proteome</keyword>
<accession>W4MD82</accession>